<dbReference type="AlphaFoldDB" id="A0A1J7J698"/>
<reference evidence="2 3" key="1">
    <citation type="submission" date="2016-10" db="EMBL/GenBank/DDBJ databases">
        <title>Draft genome sequence of Coniochaeta ligniaria NRRL30616, a lignocellulolytic fungus for bioabatement of inhibitors in plant biomass hydrolysates.</title>
        <authorList>
            <consortium name="DOE Joint Genome Institute"/>
            <person name="Jimenez D.J."/>
            <person name="Hector R.E."/>
            <person name="Riley R."/>
            <person name="Sun H."/>
            <person name="Grigoriev I.V."/>
            <person name="Van Elsas J.D."/>
            <person name="Nichols N.N."/>
        </authorList>
    </citation>
    <scope>NUCLEOTIDE SEQUENCE [LARGE SCALE GENOMIC DNA]</scope>
    <source>
        <strain evidence="2 3">NRRL 30616</strain>
    </source>
</reference>
<dbReference type="OrthoDB" id="5182484at2759"/>
<protein>
    <submittedName>
        <fullName evidence="2">Uncharacterized protein</fullName>
    </submittedName>
</protein>
<keyword evidence="3" id="KW-1185">Reference proteome</keyword>
<keyword evidence="1" id="KW-0732">Signal</keyword>
<organism evidence="2 3">
    <name type="scientific">Coniochaeta ligniaria NRRL 30616</name>
    <dbReference type="NCBI Taxonomy" id="1408157"/>
    <lineage>
        <taxon>Eukaryota</taxon>
        <taxon>Fungi</taxon>
        <taxon>Dikarya</taxon>
        <taxon>Ascomycota</taxon>
        <taxon>Pezizomycotina</taxon>
        <taxon>Sordariomycetes</taxon>
        <taxon>Sordariomycetidae</taxon>
        <taxon>Coniochaetales</taxon>
        <taxon>Coniochaetaceae</taxon>
        <taxon>Coniochaeta</taxon>
    </lineage>
</organism>
<dbReference type="EMBL" id="KV875093">
    <property type="protein sequence ID" value="OIW35671.1"/>
    <property type="molecule type" value="Genomic_DNA"/>
</dbReference>
<evidence type="ECO:0000313" key="3">
    <source>
        <dbReference type="Proteomes" id="UP000182658"/>
    </source>
</evidence>
<feature type="chain" id="PRO_5012724158" evidence="1">
    <location>
        <begin position="20"/>
        <end position="194"/>
    </location>
</feature>
<name>A0A1J7J698_9PEZI</name>
<gene>
    <name evidence="2" type="ORF">CONLIGDRAFT_68186</name>
</gene>
<dbReference type="InParanoid" id="A0A1J7J698"/>
<proteinExistence type="predicted"/>
<accession>A0A1J7J698</accession>
<sequence>MVALKWLLISALTTVSVLAQDPTGDDAEAAAYWAADISVAVEGTPDEKRDVNIVKVPRTNPPVILKDPYKGSHCRAPYTKPPCATTCNRNNCFRGLLNARDGSDGKHCPKEAFGFCCLYNFATDWQKFWAIKTGFVEQIAPYTANCKNSGDSTLDVLNKLNDACGCTLNHEVTVDTTSDYYKLRFFNPHAPQCH</sequence>
<evidence type="ECO:0000313" key="2">
    <source>
        <dbReference type="EMBL" id="OIW35671.1"/>
    </source>
</evidence>
<dbReference type="Proteomes" id="UP000182658">
    <property type="component" value="Unassembled WGS sequence"/>
</dbReference>
<evidence type="ECO:0000256" key="1">
    <source>
        <dbReference type="SAM" id="SignalP"/>
    </source>
</evidence>
<feature type="signal peptide" evidence="1">
    <location>
        <begin position="1"/>
        <end position="19"/>
    </location>
</feature>